<evidence type="ECO:0000256" key="1">
    <source>
        <dbReference type="SAM" id="MobiDB-lite"/>
    </source>
</evidence>
<name>A0AAD4F4C7_9PEZI</name>
<organism evidence="3 4">
    <name type="scientific">Staphylotrichum longicolle</name>
    <dbReference type="NCBI Taxonomy" id="669026"/>
    <lineage>
        <taxon>Eukaryota</taxon>
        <taxon>Fungi</taxon>
        <taxon>Dikarya</taxon>
        <taxon>Ascomycota</taxon>
        <taxon>Pezizomycotina</taxon>
        <taxon>Sordariomycetes</taxon>
        <taxon>Sordariomycetidae</taxon>
        <taxon>Sordariales</taxon>
        <taxon>Chaetomiaceae</taxon>
        <taxon>Staphylotrichum</taxon>
    </lineage>
</organism>
<feature type="domain" description="Metallo-beta-lactamase" evidence="2">
    <location>
        <begin position="97"/>
        <end position="283"/>
    </location>
</feature>
<evidence type="ECO:0000259" key="2">
    <source>
        <dbReference type="SMART" id="SM00849"/>
    </source>
</evidence>
<dbReference type="Proteomes" id="UP001197093">
    <property type="component" value="Unassembled WGS sequence"/>
</dbReference>
<protein>
    <recommendedName>
        <fullName evidence="2">Metallo-beta-lactamase domain-containing protein</fullName>
    </recommendedName>
</protein>
<dbReference type="PANTHER" id="PTHR36839">
    <property type="entry name" value="METALLO-BETA-LACTAMASE FAMILY PROTEIN (AFU_ORTHOLOGUE AFUA_5G12770)"/>
    <property type="match status" value="1"/>
</dbReference>
<proteinExistence type="predicted"/>
<dbReference type="InterPro" id="IPR001279">
    <property type="entry name" value="Metallo-B-lactamas"/>
</dbReference>
<feature type="region of interest" description="Disordered" evidence="1">
    <location>
        <begin position="57"/>
        <end position="84"/>
    </location>
</feature>
<dbReference type="AlphaFoldDB" id="A0AAD4F4C7"/>
<sequence>MTSTSPSSSSYLVCNTCGTQHPTADRTALTTCFICDDPRQYTPPSGQSFTTLSALRSSSSPRYTNKLHPFPRGNDHDDNDNNDRFTSIATHPKFAIGQRAVLLRTPHGNVLWDCVTFLDDETVASLEARGGVQAMVISHPHFYSAHLEWAERFGCPVYLAAEDKGWLARRDGGGRQVFLEGVETRIEVGGRDTGVRVVKLGGHFPGSLVLLYDGHLFTADTLMMTPAGRSNWSVDALGNPRERPKGVNTFSFLWSIPNMIPLSADEIARMWNILRNYDFTSAHGLFLGWDIYDENIKARVLESMQIQIRAMGHVEHPLLEATL</sequence>
<keyword evidence="4" id="KW-1185">Reference proteome</keyword>
<evidence type="ECO:0000313" key="4">
    <source>
        <dbReference type="Proteomes" id="UP001197093"/>
    </source>
</evidence>
<dbReference type="EMBL" id="JAHCVI010000001">
    <property type="protein sequence ID" value="KAG7293218.1"/>
    <property type="molecule type" value="Genomic_DNA"/>
</dbReference>
<dbReference type="Gene3D" id="3.60.15.10">
    <property type="entry name" value="Ribonuclease Z/Hydroxyacylglutathione hydrolase-like"/>
    <property type="match status" value="1"/>
</dbReference>
<dbReference type="Pfam" id="PF00753">
    <property type="entry name" value="Lactamase_B"/>
    <property type="match status" value="1"/>
</dbReference>
<dbReference type="InterPro" id="IPR036866">
    <property type="entry name" value="RibonucZ/Hydroxyglut_hydro"/>
</dbReference>
<dbReference type="SUPFAM" id="SSF56281">
    <property type="entry name" value="Metallo-hydrolase/oxidoreductase"/>
    <property type="match status" value="1"/>
</dbReference>
<gene>
    <name evidence="3" type="ORF">NEMBOFW57_003264</name>
</gene>
<feature type="compositionally biased region" description="Basic and acidic residues" evidence="1">
    <location>
        <begin position="73"/>
        <end position="83"/>
    </location>
</feature>
<comment type="caution">
    <text evidence="3">The sequence shown here is derived from an EMBL/GenBank/DDBJ whole genome shotgun (WGS) entry which is preliminary data.</text>
</comment>
<evidence type="ECO:0000313" key="3">
    <source>
        <dbReference type="EMBL" id="KAG7293218.1"/>
    </source>
</evidence>
<dbReference type="PANTHER" id="PTHR36839:SF1">
    <property type="entry name" value="METALLO-BETA-LACTAMASE FAMILY PROTEIN (AFU_ORTHOLOGUE AFUA_5G12770)"/>
    <property type="match status" value="1"/>
</dbReference>
<dbReference type="SMART" id="SM00849">
    <property type="entry name" value="Lactamase_B"/>
    <property type="match status" value="1"/>
</dbReference>
<reference evidence="3" key="1">
    <citation type="submission" date="2023-02" db="EMBL/GenBank/DDBJ databases">
        <authorList>
            <person name="Palmer J.M."/>
        </authorList>
    </citation>
    <scope>NUCLEOTIDE SEQUENCE</scope>
    <source>
        <strain evidence="3">FW57</strain>
    </source>
</reference>
<accession>A0AAD4F4C7</accession>